<sequence>MSHPSSRFITAPSTPATMELSDTWISIPAIAKWKPSAQRGTLSVGTFESTPHADSGCRLYARLEYLQPGRRSPLLQLCLMPPTKLGVRRDSHRSVLLAYPSRAVHAITLGTTVGLAHGADPAATIASLDAERQRARAFAPWKTNIRAGVMDVVTSRARPVLLKPRDPLVLADDDDVLTHELALFEELAEAERFELCLVYDGVLQNEVRGFCGAMEKRGDGVAGGIGTVSHVAVVEPGAADWDDVVVVAGCPLKRRGGLAVEWSDEVEVVQSRLEQGGGGSASAYARRDEELVDGG</sequence>
<gene>
    <name evidence="2" type="ORF">SLS55_005853</name>
</gene>
<evidence type="ECO:0000313" key="2">
    <source>
        <dbReference type="EMBL" id="KAL0260108.1"/>
    </source>
</evidence>
<name>A0ABR3CHL0_9PEZI</name>
<organism evidence="2 3">
    <name type="scientific">Diplodia seriata</name>
    <dbReference type="NCBI Taxonomy" id="420778"/>
    <lineage>
        <taxon>Eukaryota</taxon>
        <taxon>Fungi</taxon>
        <taxon>Dikarya</taxon>
        <taxon>Ascomycota</taxon>
        <taxon>Pezizomycotina</taxon>
        <taxon>Dothideomycetes</taxon>
        <taxon>Dothideomycetes incertae sedis</taxon>
        <taxon>Botryosphaeriales</taxon>
        <taxon>Botryosphaeriaceae</taxon>
        <taxon>Diplodia</taxon>
    </lineage>
</organism>
<dbReference type="GeneID" id="92009938"/>
<reference evidence="2 3" key="1">
    <citation type="submission" date="2024-02" db="EMBL/GenBank/DDBJ databases">
        <title>De novo assembly and annotation of 12 fungi associated with fruit tree decline syndrome in Ontario, Canada.</title>
        <authorList>
            <person name="Sulman M."/>
            <person name="Ellouze W."/>
            <person name="Ilyukhin E."/>
        </authorList>
    </citation>
    <scope>NUCLEOTIDE SEQUENCE [LARGE SCALE GENOMIC DNA]</scope>
    <source>
        <strain evidence="2 3">FDS-637</strain>
    </source>
</reference>
<dbReference type="RefSeq" id="XP_066633137.1">
    <property type="nucleotide sequence ID" value="XM_066777295.1"/>
</dbReference>
<evidence type="ECO:0000313" key="3">
    <source>
        <dbReference type="Proteomes" id="UP001430584"/>
    </source>
</evidence>
<protein>
    <submittedName>
        <fullName evidence="2">Uncharacterized protein</fullName>
    </submittedName>
</protein>
<dbReference type="EMBL" id="JAJVCZ030000005">
    <property type="protein sequence ID" value="KAL0260108.1"/>
    <property type="molecule type" value="Genomic_DNA"/>
</dbReference>
<proteinExistence type="predicted"/>
<evidence type="ECO:0000256" key="1">
    <source>
        <dbReference type="SAM" id="MobiDB-lite"/>
    </source>
</evidence>
<keyword evidence="3" id="KW-1185">Reference proteome</keyword>
<dbReference type="Proteomes" id="UP001430584">
    <property type="component" value="Unassembled WGS sequence"/>
</dbReference>
<accession>A0ABR3CHL0</accession>
<feature type="region of interest" description="Disordered" evidence="1">
    <location>
        <begin position="273"/>
        <end position="295"/>
    </location>
</feature>
<comment type="caution">
    <text evidence="2">The sequence shown here is derived from an EMBL/GenBank/DDBJ whole genome shotgun (WGS) entry which is preliminary data.</text>
</comment>